<name>A0A495WF47_9BACT</name>
<evidence type="ECO:0000313" key="10">
    <source>
        <dbReference type="Proteomes" id="UP000269493"/>
    </source>
</evidence>
<comment type="caution">
    <text evidence="9">The sequence shown here is derived from an EMBL/GenBank/DDBJ whole genome shotgun (WGS) entry which is preliminary data.</text>
</comment>
<evidence type="ECO:0000256" key="4">
    <source>
        <dbReference type="ARBA" id="ARBA00023125"/>
    </source>
</evidence>
<keyword evidence="3 6" id="KW-0731">Sigma factor</keyword>
<dbReference type="InterPro" id="IPR036388">
    <property type="entry name" value="WH-like_DNA-bd_sf"/>
</dbReference>
<evidence type="ECO:0000256" key="1">
    <source>
        <dbReference type="ARBA" id="ARBA00010641"/>
    </source>
</evidence>
<dbReference type="EMBL" id="RBXN01000002">
    <property type="protein sequence ID" value="RKT59949.1"/>
    <property type="molecule type" value="Genomic_DNA"/>
</dbReference>
<keyword evidence="10" id="KW-1185">Reference proteome</keyword>
<feature type="domain" description="RNA polymerase sigma factor 70 region 4 type 2" evidence="8">
    <location>
        <begin position="123"/>
        <end position="175"/>
    </location>
</feature>
<evidence type="ECO:0000259" key="8">
    <source>
        <dbReference type="Pfam" id="PF08281"/>
    </source>
</evidence>
<dbReference type="AlphaFoldDB" id="A0A495WF47"/>
<comment type="similarity">
    <text evidence="1 6">Belongs to the sigma-70 factor family. ECF subfamily.</text>
</comment>
<dbReference type="Proteomes" id="UP000269493">
    <property type="component" value="Unassembled WGS sequence"/>
</dbReference>
<reference evidence="9 10" key="1">
    <citation type="submission" date="2018-10" db="EMBL/GenBank/DDBJ databases">
        <title>Genomic Encyclopedia of Archaeal and Bacterial Type Strains, Phase II (KMG-II): from individual species to whole genera.</title>
        <authorList>
            <person name="Goeker M."/>
        </authorList>
    </citation>
    <scope>NUCLEOTIDE SEQUENCE [LARGE SCALE GENOMIC DNA]</scope>
    <source>
        <strain evidence="9 10">NSB1</strain>
    </source>
</reference>
<dbReference type="Gene3D" id="1.10.1740.10">
    <property type="match status" value="1"/>
</dbReference>
<organism evidence="9 10">
    <name type="scientific">Coprobacter fastidiosus NSB1 = JCM 33896</name>
    <dbReference type="NCBI Taxonomy" id="1349822"/>
    <lineage>
        <taxon>Bacteria</taxon>
        <taxon>Pseudomonadati</taxon>
        <taxon>Bacteroidota</taxon>
        <taxon>Bacteroidia</taxon>
        <taxon>Bacteroidales</taxon>
        <taxon>Barnesiellaceae</taxon>
        <taxon>Coprobacter</taxon>
    </lineage>
</organism>
<dbReference type="InterPro" id="IPR014284">
    <property type="entry name" value="RNA_pol_sigma-70_dom"/>
</dbReference>
<evidence type="ECO:0000256" key="5">
    <source>
        <dbReference type="ARBA" id="ARBA00023163"/>
    </source>
</evidence>
<keyword evidence="2 6" id="KW-0805">Transcription regulation</keyword>
<dbReference type="InterPro" id="IPR013249">
    <property type="entry name" value="RNA_pol_sigma70_r4_t2"/>
</dbReference>
<dbReference type="GO" id="GO:0016987">
    <property type="term" value="F:sigma factor activity"/>
    <property type="evidence" value="ECO:0007669"/>
    <property type="project" value="UniProtKB-KW"/>
</dbReference>
<dbReference type="InterPro" id="IPR039425">
    <property type="entry name" value="RNA_pol_sigma-70-like"/>
</dbReference>
<evidence type="ECO:0000313" key="9">
    <source>
        <dbReference type="EMBL" id="RKT59949.1"/>
    </source>
</evidence>
<dbReference type="PANTHER" id="PTHR43133:SF51">
    <property type="entry name" value="RNA POLYMERASE SIGMA FACTOR"/>
    <property type="match status" value="1"/>
</dbReference>
<dbReference type="CDD" id="cd06171">
    <property type="entry name" value="Sigma70_r4"/>
    <property type="match status" value="1"/>
</dbReference>
<gene>
    <name evidence="9" type="ORF">BC742_0877</name>
</gene>
<dbReference type="Pfam" id="PF08281">
    <property type="entry name" value="Sigma70_r4_2"/>
    <property type="match status" value="1"/>
</dbReference>
<protein>
    <recommendedName>
        <fullName evidence="6">RNA polymerase sigma factor</fullName>
    </recommendedName>
</protein>
<accession>A0A495WF47</accession>
<dbReference type="Pfam" id="PF04542">
    <property type="entry name" value="Sigma70_r2"/>
    <property type="match status" value="1"/>
</dbReference>
<dbReference type="OrthoDB" id="9780326at2"/>
<feature type="domain" description="RNA polymerase sigma-70 region 2" evidence="7">
    <location>
        <begin position="27"/>
        <end position="92"/>
    </location>
</feature>
<dbReference type="GO" id="GO:0006352">
    <property type="term" value="P:DNA-templated transcription initiation"/>
    <property type="evidence" value="ECO:0007669"/>
    <property type="project" value="InterPro"/>
</dbReference>
<dbReference type="InterPro" id="IPR013324">
    <property type="entry name" value="RNA_pol_sigma_r3/r4-like"/>
</dbReference>
<dbReference type="PROSITE" id="PS01063">
    <property type="entry name" value="SIGMA70_ECF"/>
    <property type="match status" value="1"/>
</dbReference>
<evidence type="ECO:0000256" key="6">
    <source>
        <dbReference type="RuleBase" id="RU000716"/>
    </source>
</evidence>
<dbReference type="GO" id="GO:0003677">
    <property type="term" value="F:DNA binding"/>
    <property type="evidence" value="ECO:0007669"/>
    <property type="project" value="UniProtKB-KW"/>
</dbReference>
<keyword evidence="5 6" id="KW-0804">Transcription</keyword>
<proteinExistence type="inferred from homology"/>
<dbReference type="Gene3D" id="1.10.10.10">
    <property type="entry name" value="Winged helix-like DNA-binding domain superfamily/Winged helix DNA-binding domain"/>
    <property type="match status" value="1"/>
</dbReference>
<dbReference type="SUPFAM" id="SSF88946">
    <property type="entry name" value="Sigma2 domain of RNA polymerase sigma factors"/>
    <property type="match status" value="1"/>
</dbReference>
<dbReference type="SUPFAM" id="SSF88659">
    <property type="entry name" value="Sigma3 and sigma4 domains of RNA polymerase sigma factors"/>
    <property type="match status" value="1"/>
</dbReference>
<keyword evidence="4 6" id="KW-0238">DNA-binding</keyword>
<dbReference type="InterPro" id="IPR000838">
    <property type="entry name" value="RNA_pol_sigma70_ECF_CS"/>
</dbReference>
<evidence type="ECO:0000256" key="2">
    <source>
        <dbReference type="ARBA" id="ARBA00023015"/>
    </source>
</evidence>
<sequence>MQQYNEDTIVEQLQDPLKCREAFAQVVAHYSEPLYWQIRKMVFSHDDADDLLQNTFLKAWNSIAYFRAEARLSTWLYRIAVNETITFLNKQRQQNHVPLEGEDLFLLDKLEADEWFDGNRLQKRLQEAILKLPEKQRLVFNMRYFDDMKYEEMSHILGTSVGALKASYHHAVRKIEEYLTSDD</sequence>
<dbReference type="NCBIfam" id="TIGR02937">
    <property type="entry name" value="sigma70-ECF"/>
    <property type="match status" value="1"/>
</dbReference>
<dbReference type="RefSeq" id="WP_009318689.1">
    <property type="nucleotide sequence ID" value="NZ_KI440783.1"/>
</dbReference>
<evidence type="ECO:0000256" key="3">
    <source>
        <dbReference type="ARBA" id="ARBA00023082"/>
    </source>
</evidence>
<dbReference type="GeneID" id="92928432"/>
<dbReference type="InterPro" id="IPR013325">
    <property type="entry name" value="RNA_pol_sigma_r2"/>
</dbReference>
<dbReference type="InterPro" id="IPR007627">
    <property type="entry name" value="RNA_pol_sigma70_r2"/>
</dbReference>
<dbReference type="PANTHER" id="PTHR43133">
    <property type="entry name" value="RNA POLYMERASE ECF-TYPE SIGMA FACTO"/>
    <property type="match status" value="1"/>
</dbReference>
<evidence type="ECO:0000259" key="7">
    <source>
        <dbReference type="Pfam" id="PF04542"/>
    </source>
</evidence>